<evidence type="ECO:0000256" key="2">
    <source>
        <dbReference type="ARBA" id="ARBA00008000"/>
    </source>
</evidence>
<dbReference type="SUPFAM" id="SSF56176">
    <property type="entry name" value="FAD-binding/transporter-associated domain-like"/>
    <property type="match status" value="1"/>
</dbReference>
<evidence type="ECO:0000256" key="4">
    <source>
        <dbReference type="ARBA" id="ARBA00022827"/>
    </source>
</evidence>
<sequence length="475" mass="51470">MTAVIEATQDAGRGAAVIARLKAELGADIIKDAAEADFARHGRDMTNVMPEGIDLPGIAYPRTTQQVSRIMAICNEERYPVVPQGGLTSLAAGALADRPCLLLSLERMRGIEELDEAGRTMTVLAGTVLETVQVAADEAGFLFPLDLGGRGTAQVGGNASTNAGGNRVLRYGMMRDLILGCEAVLADGTIVSSLNVMIKNNAGYDLKHLFIGSEGTLGVITRLVLRLFPKPTTACTAVVAVEDYDATLQLLKQCNAAFASTLSAFEVMWPDFYQLGTTAVGRQPPLPHGYPVYVLVEILGTDPERDGERFEQVLGGMVESGLVKDAVIAQSDKQRSEIWAVRDSPGEWHQGSHWPQVAFDVSLPTRKIGDFIPYVRDLLLAKWPDCVTMFFGHLADSNLHLSARVPRDPMPEKEMEEIVYAAVGEWGGSITAEHGIGSVKRDFLHFSRTPEEIALMRTLKKAMDPNNILNPGKVI</sequence>
<dbReference type="InterPro" id="IPR016171">
    <property type="entry name" value="Vanillyl_alc_oxidase_C-sub2"/>
</dbReference>
<dbReference type="Gene3D" id="3.30.43.10">
    <property type="entry name" value="Uridine Diphospho-n-acetylenolpyruvylglucosamine Reductase, domain 2"/>
    <property type="match status" value="1"/>
</dbReference>
<dbReference type="PROSITE" id="PS51387">
    <property type="entry name" value="FAD_PCMH"/>
    <property type="match status" value="1"/>
</dbReference>
<dbReference type="PANTHER" id="PTHR43716:SF1">
    <property type="entry name" value="D-2-HYDROXYGLUTARATE DEHYDROGENASE, MITOCHONDRIAL"/>
    <property type="match status" value="1"/>
</dbReference>
<dbReference type="Proteomes" id="UP001138757">
    <property type="component" value="Unassembled WGS sequence"/>
</dbReference>
<dbReference type="Gene3D" id="3.30.465.10">
    <property type="match status" value="1"/>
</dbReference>
<comment type="similarity">
    <text evidence="2">Belongs to the FAD-binding oxidoreductase/transferase type 4 family.</text>
</comment>
<comment type="cofactor">
    <cofactor evidence="1">
        <name>FAD</name>
        <dbReference type="ChEBI" id="CHEBI:57692"/>
    </cofactor>
</comment>
<dbReference type="Pfam" id="PF01565">
    <property type="entry name" value="FAD_binding_4"/>
    <property type="match status" value="1"/>
</dbReference>
<organism evidence="7 8">
    <name type="scientific">Sphingobium nicotianae</name>
    <dbReference type="NCBI Taxonomy" id="2782607"/>
    <lineage>
        <taxon>Bacteria</taxon>
        <taxon>Pseudomonadati</taxon>
        <taxon>Pseudomonadota</taxon>
        <taxon>Alphaproteobacteria</taxon>
        <taxon>Sphingomonadales</taxon>
        <taxon>Sphingomonadaceae</taxon>
        <taxon>Sphingobium</taxon>
    </lineage>
</organism>
<reference evidence="7" key="1">
    <citation type="submission" date="2021-05" db="EMBL/GenBank/DDBJ databases">
        <title>Genome of Sphingobium sp. strain.</title>
        <authorList>
            <person name="Fan R."/>
        </authorList>
    </citation>
    <scope>NUCLEOTIDE SEQUENCE</scope>
    <source>
        <strain evidence="7">H33</strain>
    </source>
</reference>
<evidence type="ECO:0000256" key="3">
    <source>
        <dbReference type="ARBA" id="ARBA00022630"/>
    </source>
</evidence>
<dbReference type="InterPro" id="IPR036318">
    <property type="entry name" value="FAD-bd_PCMH-like_sf"/>
</dbReference>
<dbReference type="RefSeq" id="WP_214625276.1">
    <property type="nucleotide sequence ID" value="NZ_JAHGAW010000014.1"/>
</dbReference>
<dbReference type="InterPro" id="IPR004113">
    <property type="entry name" value="FAD-bd_oxidored_4_C"/>
</dbReference>
<evidence type="ECO:0000313" key="7">
    <source>
        <dbReference type="EMBL" id="MBT2189017.1"/>
    </source>
</evidence>
<dbReference type="InterPro" id="IPR016169">
    <property type="entry name" value="FAD-bd_PCMH_sub2"/>
</dbReference>
<keyword evidence="8" id="KW-1185">Reference proteome</keyword>
<dbReference type="FunFam" id="1.10.45.10:FF:000001">
    <property type="entry name" value="D-lactate dehydrogenase mitochondrial"/>
    <property type="match status" value="1"/>
</dbReference>
<dbReference type="Gene3D" id="3.30.70.2740">
    <property type="match status" value="1"/>
</dbReference>
<accession>A0A9X1DF19</accession>
<dbReference type="Pfam" id="PF02913">
    <property type="entry name" value="FAD-oxidase_C"/>
    <property type="match status" value="1"/>
</dbReference>
<dbReference type="Gene3D" id="3.30.70.2190">
    <property type="match status" value="1"/>
</dbReference>
<evidence type="ECO:0000256" key="5">
    <source>
        <dbReference type="ARBA" id="ARBA00023002"/>
    </source>
</evidence>
<name>A0A9X1DF19_9SPHN</name>
<dbReference type="GO" id="GO:0071949">
    <property type="term" value="F:FAD binding"/>
    <property type="evidence" value="ECO:0007669"/>
    <property type="project" value="InterPro"/>
</dbReference>
<dbReference type="GO" id="GO:0016491">
    <property type="term" value="F:oxidoreductase activity"/>
    <property type="evidence" value="ECO:0007669"/>
    <property type="project" value="UniProtKB-KW"/>
</dbReference>
<proteinExistence type="inferred from homology"/>
<dbReference type="InterPro" id="IPR006094">
    <property type="entry name" value="Oxid_FAD_bind_N"/>
</dbReference>
<comment type="caution">
    <text evidence="7">The sequence shown here is derived from an EMBL/GenBank/DDBJ whole genome shotgun (WGS) entry which is preliminary data.</text>
</comment>
<dbReference type="SUPFAM" id="SSF55103">
    <property type="entry name" value="FAD-linked oxidases, C-terminal domain"/>
    <property type="match status" value="1"/>
</dbReference>
<dbReference type="AlphaFoldDB" id="A0A9X1DF19"/>
<keyword evidence="3" id="KW-0285">Flavoprotein</keyword>
<keyword evidence="4" id="KW-0274">FAD</keyword>
<feature type="domain" description="FAD-binding PCMH-type" evidence="6">
    <location>
        <begin position="51"/>
        <end position="230"/>
    </location>
</feature>
<dbReference type="InterPro" id="IPR016166">
    <property type="entry name" value="FAD-bd_PCMH"/>
</dbReference>
<evidence type="ECO:0000256" key="1">
    <source>
        <dbReference type="ARBA" id="ARBA00001974"/>
    </source>
</evidence>
<evidence type="ECO:0000313" key="8">
    <source>
        <dbReference type="Proteomes" id="UP001138757"/>
    </source>
</evidence>
<keyword evidence="5" id="KW-0560">Oxidoreductase</keyword>
<evidence type="ECO:0000259" key="6">
    <source>
        <dbReference type="PROSITE" id="PS51387"/>
    </source>
</evidence>
<dbReference type="Gene3D" id="1.10.45.10">
    <property type="entry name" value="Vanillyl-alcohol Oxidase, Chain A, domain 4"/>
    <property type="match status" value="1"/>
</dbReference>
<dbReference type="GO" id="GO:0022904">
    <property type="term" value="P:respiratory electron transport chain"/>
    <property type="evidence" value="ECO:0007669"/>
    <property type="project" value="TreeGrafter"/>
</dbReference>
<dbReference type="InterPro" id="IPR016167">
    <property type="entry name" value="FAD-bd_PCMH_sub1"/>
</dbReference>
<gene>
    <name evidence="7" type="ORF">KK488_18885</name>
</gene>
<dbReference type="EMBL" id="JAHGAW010000014">
    <property type="protein sequence ID" value="MBT2189017.1"/>
    <property type="molecule type" value="Genomic_DNA"/>
</dbReference>
<dbReference type="InterPro" id="IPR051264">
    <property type="entry name" value="FAD-oxidored/transferase_4"/>
</dbReference>
<dbReference type="InterPro" id="IPR016164">
    <property type="entry name" value="FAD-linked_Oxase-like_C"/>
</dbReference>
<protein>
    <submittedName>
        <fullName evidence="7">FAD-binding oxidoreductase</fullName>
    </submittedName>
</protein>
<dbReference type="PANTHER" id="PTHR43716">
    <property type="entry name" value="D-2-HYDROXYGLUTARATE DEHYDROGENASE, MITOCHONDRIAL"/>
    <property type="match status" value="1"/>
</dbReference>